<keyword evidence="3 6" id="KW-0812">Transmembrane</keyword>
<dbReference type="Proteomes" id="UP001324634">
    <property type="component" value="Chromosome"/>
</dbReference>
<dbReference type="PROSITE" id="PS51257">
    <property type="entry name" value="PROKAR_LIPOPROTEIN"/>
    <property type="match status" value="1"/>
</dbReference>
<keyword evidence="8" id="KW-1185">Reference proteome</keyword>
<dbReference type="Pfam" id="PF01594">
    <property type="entry name" value="AI-2E_transport"/>
    <property type="match status" value="1"/>
</dbReference>
<evidence type="ECO:0000256" key="4">
    <source>
        <dbReference type="ARBA" id="ARBA00022989"/>
    </source>
</evidence>
<comment type="similarity">
    <text evidence="2">Belongs to the autoinducer-2 exporter (AI-2E) (TC 2.A.86) family.</text>
</comment>
<dbReference type="PANTHER" id="PTHR21716">
    <property type="entry name" value="TRANSMEMBRANE PROTEIN"/>
    <property type="match status" value="1"/>
</dbReference>
<feature type="transmembrane region" description="Helical" evidence="6">
    <location>
        <begin position="12"/>
        <end position="39"/>
    </location>
</feature>
<accession>A0AAX4HJE7</accession>
<feature type="transmembrane region" description="Helical" evidence="6">
    <location>
        <begin position="307"/>
        <end position="334"/>
    </location>
</feature>
<dbReference type="KEGG" id="psti:SOO65_11675"/>
<feature type="transmembrane region" description="Helical" evidence="6">
    <location>
        <begin position="213"/>
        <end position="235"/>
    </location>
</feature>
<keyword evidence="5 6" id="KW-0472">Membrane</keyword>
<dbReference type="PANTHER" id="PTHR21716:SF4">
    <property type="entry name" value="TRANSMEMBRANE PROTEIN 245"/>
    <property type="match status" value="1"/>
</dbReference>
<feature type="transmembrane region" description="Helical" evidence="6">
    <location>
        <begin position="156"/>
        <end position="178"/>
    </location>
</feature>
<evidence type="ECO:0000313" key="8">
    <source>
        <dbReference type="Proteomes" id="UP001324634"/>
    </source>
</evidence>
<organism evidence="7 8">
    <name type="scientific">Peredibacter starrii</name>
    <dbReference type="NCBI Taxonomy" id="28202"/>
    <lineage>
        <taxon>Bacteria</taxon>
        <taxon>Pseudomonadati</taxon>
        <taxon>Bdellovibrionota</taxon>
        <taxon>Bacteriovoracia</taxon>
        <taxon>Bacteriovoracales</taxon>
        <taxon>Bacteriovoracaceae</taxon>
        <taxon>Peredibacter</taxon>
    </lineage>
</organism>
<name>A0AAX4HJE7_9BACT</name>
<feature type="transmembrane region" description="Helical" evidence="6">
    <location>
        <begin position="277"/>
        <end position="295"/>
    </location>
</feature>
<comment type="subcellular location">
    <subcellularLocation>
        <location evidence="1">Membrane</location>
        <topology evidence="1">Multi-pass membrane protein</topology>
    </subcellularLocation>
</comment>
<evidence type="ECO:0000256" key="1">
    <source>
        <dbReference type="ARBA" id="ARBA00004141"/>
    </source>
</evidence>
<reference evidence="7 8" key="1">
    <citation type="submission" date="2023-11" db="EMBL/GenBank/DDBJ databases">
        <title>Peredibacter starrii A3.12.</title>
        <authorList>
            <person name="Mitchell R.J."/>
        </authorList>
    </citation>
    <scope>NUCLEOTIDE SEQUENCE [LARGE SCALE GENOMIC DNA]</scope>
    <source>
        <strain evidence="7 8">A3.12</strain>
    </source>
</reference>
<evidence type="ECO:0000256" key="5">
    <source>
        <dbReference type="ARBA" id="ARBA00023136"/>
    </source>
</evidence>
<dbReference type="RefSeq" id="WP_321389889.1">
    <property type="nucleotide sequence ID" value="NZ_CP139487.1"/>
</dbReference>
<keyword evidence="4 6" id="KW-1133">Transmembrane helix</keyword>
<dbReference type="GO" id="GO:0016020">
    <property type="term" value="C:membrane"/>
    <property type="evidence" value="ECO:0007669"/>
    <property type="project" value="UniProtKB-SubCell"/>
</dbReference>
<dbReference type="EMBL" id="CP139487">
    <property type="protein sequence ID" value="WPU63345.1"/>
    <property type="molecule type" value="Genomic_DNA"/>
</dbReference>
<evidence type="ECO:0000256" key="2">
    <source>
        <dbReference type="ARBA" id="ARBA00009773"/>
    </source>
</evidence>
<dbReference type="InterPro" id="IPR002549">
    <property type="entry name" value="AI-2E-like"/>
</dbReference>
<evidence type="ECO:0000313" key="7">
    <source>
        <dbReference type="EMBL" id="WPU63345.1"/>
    </source>
</evidence>
<proteinExistence type="inferred from homology"/>
<sequence length="353" mass="39240">MLNKTENKVVRILYIVALTIACAVLVSPFYIPIIFGASLSLALYPLQLKLESKGLTRNRAAAIITTFFTIIISIPVLFFLVKGTIAVTQQLEKMSLQDRLKDQGVQELVMDLRQEIINIVHKFSARYSFMDFLTVKKIDTYLVTVNNYLLGFFQDLASGLPLIFMFLLIMVLCIYSFLTHADGVRKFFKALLGFEDERMNQIIKVFIRNSRQVYLSNIVTGGIQSLIVALAVSLLNQGDFFLVFFVTLILSFIPVIGAAPVAFLFGLVAFFRDNTTAAIILAVVGVFTGVVDNILRPWLASFGESKIPAVVAFICVLGGAILLGFPGLFIGLLIGSIAYDSFPIFWEEIGKDR</sequence>
<gene>
    <name evidence="7" type="ORF">SOO65_11675</name>
</gene>
<evidence type="ECO:0000256" key="6">
    <source>
        <dbReference type="SAM" id="Phobius"/>
    </source>
</evidence>
<feature type="transmembrane region" description="Helical" evidence="6">
    <location>
        <begin position="241"/>
        <end position="270"/>
    </location>
</feature>
<dbReference type="AlphaFoldDB" id="A0AAX4HJE7"/>
<protein>
    <submittedName>
        <fullName evidence="7">AI-2E family transporter</fullName>
    </submittedName>
</protein>
<feature type="transmembrane region" description="Helical" evidence="6">
    <location>
        <begin position="60"/>
        <end position="81"/>
    </location>
</feature>
<evidence type="ECO:0000256" key="3">
    <source>
        <dbReference type="ARBA" id="ARBA00022692"/>
    </source>
</evidence>